<dbReference type="EMBL" id="JAQQKW010000004">
    <property type="protein sequence ID" value="MDC7694431.1"/>
    <property type="molecule type" value="Genomic_DNA"/>
</dbReference>
<name>A0ABT5IE18_9CAUL</name>
<keyword evidence="3" id="KW-1185">Reference proteome</keyword>
<comment type="caution">
    <text evidence="2">The sequence shown here is derived from an EMBL/GenBank/DDBJ whole genome shotgun (WGS) entry which is preliminary data.</text>
</comment>
<feature type="transmembrane region" description="Helical" evidence="1">
    <location>
        <begin position="95"/>
        <end position="113"/>
    </location>
</feature>
<organism evidence="2 3">
    <name type="scientific">Asticcacaulis currens</name>
    <dbReference type="NCBI Taxonomy" id="2984210"/>
    <lineage>
        <taxon>Bacteria</taxon>
        <taxon>Pseudomonadati</taxon>
        <taxon>Pseudomonadota</taxon>
        <taxon>Alphaproteobacteria</taxon>
        <taxon>Caulobacterales</taxon>
        <taxon>Caulobacteraceae</taxon>
        <taxon>Asticcacaulis</taxon>
    </lineage>
</organism>
<feature type="transmembrane region" description="Helical" evidence="1">
    <location>
        <begin position="61"/>
        <end position="83"/>
    </location>
</feature>
<proteinExistence type="predicted"/>
<evidence type="ECO:0000313" key="3">
    <source>
        <dbReference type="Proteomes" id="UP001216595"/>
    </source>
</evidence>
<reference evidence="2 3" key="1">
    <citation type="submission" date="2023-01" db="EMBL/GenBank/DDBJ databases">
        <title>Novel species of the genus Asticcacaulis isolated from rivers.</title>
        <authorList>
            <person name="Lu H."/>
        </authorList>
    </citation>
    <scope>NUCLEOTIDE SEQUENCE [LARGE SCALE GENOMIC DNA]</scope>
    <source>
        <strain evidence="2 3">DXS10W</strain>
    </source>
</reference>
<feature type="transmembrane region" description="Helical" evidence="1">
    <location>
        <begin position="133"/>
        <end position="155"/>
    </location>
</feature>
<feature type="transmembrane region" description="Helical" evidence="1">
    <location>
        <begin position="16"/>
        <end position="41"/>
    </location>
</feature>
<evidence type="ECO:0000313" key="2">
    <source>
        <dbReference type="EMBL" id="MDC7694431.1"/>
    </source>
</evidence>
<sequence>MINFEDMFVLALRSTYACLISALSGAALWLVFFSASVVLQLSQSMSLQHGMALAVEGVISGAPMMLMGGGVVFLIMVFLGMPLQAALQALRQTSFLPNAVLAALMGSALFLLASETLRPFEGYNGAWNRPLEVRWNELGIGAVLGFYFGSIAWLVRRPDRDAARVRKISTPLTVS</sequence>
<dbReference type="Proteomes" id="UP001216595">
    <property type="component" value="Unassembled WGS sequence"/>
</dbReference>
<keyword evidence="1" id="KW-0472">Membrane</keyword>
<evidence type="ECO:0008006" key="4">
    <source>
        <dbReference type="Google" id="ProtNLM"/>
    </source>
</evidence>
<evidence type="ECO:0000256" key="1">
    <source>
        <dbReference type="SAM" id="Phobius"/>
    </source>
</evidence>
<keyword evidence="1" id="KW-0812">Transmembrane</keyword>
<protein>
    <recommendedName>
        <fullName evidence="4">Branched-chain amino acid ABC transporter permease</fullName>
    </recommendedName>
</protein>
<dbReference type="RefSeq" id="WP_272741139.1">
    <property type="nucleotide sequence ID" value="NZ_JAQQKW010000004.1"/>
</dbReference>
<keyword evidence="1" id="KW-1133">Transmembrane helix</keyword>
<accession>A0ABT5IE18</accession>
<gene>
    <name evidence="2" type="ORF">PQU94_09070</name>
</gene>